<dbReference type="GO" id="GO:0005856">
    <property type="term" value="C:cytoskeleton"/>
    <property type="evidence" value="ECO:0007669"/>
    <property type="project" value="TreeGrafter"/>
</dbReference>
<dbReference type="InterPro" id="IPR001303">
    <property type="entry name" value="Aldolase_II/adducin_N"/>
</dbReference>
<dbReference type="SUPFAM" id="SSF53639">
    <property type="entry name" value="AraD/HMP-PK domain-like"/>
    <property type="match status" value="1"/>
</dbReference>
<feature type="compositionally biased region" description="Basic and acidic residues" evidence="2">
    <location>
        <begin position="815"/>
        <end position="824"/>
    </location>
</feature>
<dbReference type="OrthoDB" id="3238794at2759"/>
<gene>
    <name evidence="4" type="ORF">KP79_PYT17341</name>
</gene>
<dbReference type="SMART" id="SM01007">
    <property type="entry name" value="Aldolase_II"/>
    <property type="match status" value="1"/>
</dbReference>
<evidence type="ECO:0000259" key="3">
    <source>
        <dbReference type="SMART" id="SM01007"/>
    </source>
</evidence>
<dbReference type="Proteomes" id="UP000242188">
    <property type="component" value="Unassembled WGS sequence"/>
</dbReference>
<evidence type="ECO:0000313" key="4">
    <source>
        <dbReference type="EMBL" id="OWF40422.1"/>
    </source>
</evidence>
<feature type="compositionally biased region" description="Basic and acidic residues" evidence="2">
    <location>
        <begin position="777"/>
        <end position="798"/>
    </location>
</feature>
<dbReference type="AlphaFoldDB" id="A0A210PVE0"/>
<dbReference type="Pfam" id="PF00596">
    <property type="entry name" value="Aldolase_II"/>
    <property type="match status" value="1"/>
</dbReference>
<dbReference type="EMBL" id="NEDP02005466">
    <property type="protein sequence ID" value="OWF40422.1"/>
    <property type="molecule type" value="Genomic_DNA"/>
</dbReference>
<dbReference type="GO" id="GO:0005886">
    <property type="term" value="C:plasma membrane"/>
    <property type="evidence" value="ECO:0007669"/>
    <property type="project" value="UniProtKB-SubCell"/>
</dbReference>
<dbReference type="PANTHER" id="PTHR10672">
    <property type="entry name" value="ADDUCIN"/>
    <property type="match status" value="1"/>
</dbReference>
<feature type="compositionally biased region" description="Polar residues" evidence="2">
    <location>
        <begin position="759"/>
        <end position="773"/>
    </location>
</feature>
<feature type="domain" description="Class II aldolase/adducin N-terminal" evidence="3">
    <location>
        <begin position="132"/>
        <end position="314"/>
    </location>
</feature>
<feature type="compositionally biased region" description="Polar residues" evidence="2">
    <location>
        <begin position="1"/>
        <end position="11"/>
    </location>
</feature>
<feature type="compositionally biased region" description="Low complexity" evidence="2">
    <location>
        <begin position="626"/>
        <end position="635"/>
    </location>
</feature>
<feature type="compositionally biased region" description="Basic and acidic residues" evidence="2">
    <location>
        <begin position="737"/>
        <end position="756"/>
    </location>
</feature>
<organism evidence="4 5">
    <name type="scientific">Mizuhopecten yessoensis</name>
    <name type="common">Japanese scallop</name>
    <name type="synonym">Patinopecten yessoensis</name>
    <dbReference type="NCBI Taxonomy" id="6573"/>
    <lineage>
        <taxon>Eukaryota</taxon>
        <taxon>Metazoa</taxon>
        <taxon>Spiralia</taxon>
        <taxon>Lophotrochozoa</taxon>
        <taxon>Mollusca</taxon>
        <taxon>Bivalvia</taxon>
        <taxon>Autobranchia</taxon>
        <taxon>Pteriomorphia</taxon>
        <taxon>Pectinida</taxon>
        <taxon>Pectinoidea</taxon>
        <taxon>Pectinidae</taxon>
        <taxon>Mizuhopecten</taxon>
    </lineage>
</organism>
<protein>
    <submittedName>
        <fullName evidence="4">Alpha-adducin</fullName>
    </submittedName>
</protein>
<comment type="caution">
    <text evidence="4">The sequence shown here is derived from an EMBL/GenBank/DDBJ whole genome shotgun (WGS) entry which is preliminary data.</text>
</comment>
<name>A0A210PVE0_MIZYE</name>
<evidence type="ECO:0000313" key="5">
    <source>
        <dbReference type="Proteomes" id="UP000242188"/>
    </source>
</evidence>
<comment type="similarity">
    <text evidence="1">Belongs to the aldolase class II family. Adducin subfamily.</text>
</comment>
<dbReference type="FunFam" id="3.40.225.10:FF:000013">
    <property type="entry name" value="Class II aldolase"/>
    <property type="match status" value="1"/>
</dbReference>
<dbReference type="InterPro" id="IPR051017">
    <property type="entry name" value="Aldolase-II_Adducin_sf"/>
</dbReference>
<feature type="compositionally biased region" description="Basic and acidic residues" evidence="2">
    <location>
        <begin position="29"/>
        <end position="46"/>
    </location>
</feature>
<dbReference type="NCBIfam" id="NF005451">
    <property type="entry name" value="PRK07044.1"/>
    <property type="match status" value="1"/>
</dbReference>
<keyword evidence="5" id="KW-1185">Reference proteome</keyword>
<feature type="compositionally biased region" description="Polar residues" evidence="2">
    <location>
        <begin position="649"/>
        <end position="670"/>
    </location>
</feature>
<evidence type="ECO:0000256" key="2">
    <source>
        <dbReference type="SAM" id="MobiDB-lite"/>
    </source>
</evidence>
<sequence>MTENGPQTNGPSNPPSGKYIDTIDPDDPEYQKRMRRPTDVREDVKHMEDRSRVSLILNSEAFRKELEEIVDEQIKSGPHPASLLALQQISDLLLPRNHMSRARQSSGPVIPISDIHGTDTIQYCKGEKLLRCKVAALYRLIEMKGWTQGIYNHISARINQEHEHFLINPFGLLYTEITASSLVKVDMQGEVVDQGTTTLGINRAGFTIHSAIHQARPDIRCIVHLHTPEAVAVSVMKCGFLPLSQEAIICGEVSYHDYQGILVDQNERDALQRNLGPINKVMFLRNHGVVACGVTTEEAYHYANNVMLACESQVKAVPAGLDNLVLVDSEVRKKTFMVGSQGGGGVDTGGKKWRPGELEFEAQMRQLDNVGYRTGYVYRQPILKQEIRRDRSNEVAEPPASSNLSHMFEGDYENSQYMSPYKVALEKQKQHYKAGWLNSPNNYIKQEMEETGTTNPKKITKWVQEDEESPKRAAMSIKVENANQFAPLGDNPKEFKLRQKQIRKDYYEEKVNAGPQSRVLEGMTWEEAQKLKAEGKLDGSLSQVGDSIIVIGAASKGIIQRDQQHNVQVYKSQYQANPFESMTEDEIERYKIEVQGGPVGSGEPDTMEPGPDGKLISTDERMQTIQQQQKSSQSSLTETRPVEEVRSAGSVSGQSGATVTARLNTASKSPVTEDDDDDDVFTKNPTPPTQSPLPSTAEPASPTSPAPVVLQRSESTREPPKSPELIQELTKSNFGRSKSERKAKGKDRKLNGDEKPSSPAKSDTLKSTDSASGGETLEDRSSKEGSPTKEHPSPSKDKQKQKKKKFRMPSFGKAKNKESKESAI</sequence>
<feature type="region of interest" description="Disordered" evidence="2">
    <location>
        <begin position="595"/>
        <end position="824"/>
    </location>
</feature>
<accession>A0A210PVE0</accession>
<reference evidence="4 5" key="1">
    <citation type="journal article" date="2017" name="Nat. Ecol. Evol.">
        <title>Scallop genome provides insights into evolution of bilaterian karyotype and development.</title>
        <authorList>
            <person name="Wang S."/>
            <person name="Zhang J."/>
            <person name="Jiao W."/>
            <person name="Li J."/>
            <person name="Xun X."/>
            <person name="Sun Y."/>
            <person name="Guo X."/>
            <person name="Huan P."/>
            <person name="Dong B."/>
            <person name="Zhang L."/>
            <person name="Hu X."/>
            <person name="Sun X."/>
            <person name="Wang J."/>
            <person name="Zhao C."/>
            <person name="Wang Y."/>
            <person name="Wang D."/>
            <person name="Huang X."/>
            <person name="Wang R."/>
            <person name="Lv J."/>
            <person name="Li Y."/>
            <person name="Zhang Z."/>
            <person name="Liu B."/>
            <person name="Lu W."/>
            <person name="Hui Y."/>
            <person name="Liang J."/>
            <person name="Zhou Z."/>
            <person name="Hou R."/>
            <person name="Li X."/>
            <person name="Liu Y."/>
            <person name="Li H."/>
            <person name="Ning X."/>
            <person name="Lin Y."/>
            <person name="Zhao L."/>
            <person name="Xing Q."/>
            <person name="Dou J."/>
            <person name="Li Y."/>
            <person name="Mao J."/>
            <person name="Guo H."/>
            <person name="Dou H."/>
            <person name="Li T."/>
            <person name="Mu C."/>
            <person name="Jiang W."/>
            <person name="Fu Q."/>
            <person name="Fu X."/>
            <person name="Miao Y."/>
            <person name="Liu J."/>
            <person name="Yu Q."/>
            <person name="Li R."/>
            <person name="Liao H."/>
            <person name="Li X."/>
            <person name="Kong Y."/>
            <person name="Jiang Z."/>
            <person name="Chourrout D."/>
            <person name="Li R."/>
            <person name="Bao Z."/>
        </authorList>
    </citation>
    <scope>NUCLEOTIDE SEQUENCE [LARGE SCALE GENOMIC DNA]</scope>
    <source>
        <strain evidence="4 5">PY_sf001</strain>
    </source>
</reference>
<feature type="region of interest" description="Disordered" evidence="2">
    <location>
        <begin position="1"/>
        <end position="46"/>
    </location>
</feature>
<dbReference type="STRING" id="6573.A0A210PVE0"/>
<dbReference type="InterPro" id="IPR036409">
    <property type="entry name" value="Aldolase_II/adducin_N_sf"/>
</dbReference>
<dbReference type="GO" id="GO:0014069">
    <property type="term" value="C:postsynaptic density"/>
    <property type="evidence" value="ECO:0007669"/>
    <property type="project" value="TreeGrafter"/>
</dbReference>
<proteinExistence type="inferred from homology"/>
<dbReference type="Gene3D" id="3.40.225.10">
    <property type="entry name" value="Class II aldolase/adducin N-terminal domain"/>
    <property type="match status" value="1"/>
</dbReference>
<dbReference type="GO" id="GO:0051015">
    <property type="term" value="F:actin filament binding"/>
    <property type="evidence" value="ECO:0007669"/>
    <property type="project" value="TreeGrafter"/>
</dbReference>
<feature type="compositionally biased region" description="Low complexity" evidence="2">
    <location>
        <begin position="692"/>
        <end position="710"/>
    </location>
</feature>
<dbReference type="PANTHER" id="PTHR10672:SF3">
    <property type="entry name" value="PROTEIN HU-LI TAI SHAO"/>
    <property type="match status" value="1"/>
</dbReference>
<evidence type="ECO:0000256" key="1">
    <source>
        <dbReference type="ARBA" id="ARBA00006274"/>
    </source>
</evidence>